<dbReference type="RefSeq" id="XP_012207587.1">
    <property type="nucleotide sequence ID" value="XM_012352197.1"/>
</dbReference>
<sequence>MTGRKQKAARVTLPDALALPHVVEAIATCLRDQKDFSSFLYAVPHSLWTPALTAILDCATAMPSTVSTNWPRIELRSMELPPSILTLLAATLPLRPRIELRCPIRQAAPLASLVAVVGPALSSVFLCFHRGHMVGGGGQVISDLLLQRSWLSTAPATKLRLANVAQMDHDGAIAFCDALQAKSTLQELAISHVPSLGGFHGRTLPVSLKTLEWNSNYSGHVDPATMTDLATAVGATQLERLECSVFGQLATCPAAAPMLLQLQSLTVSGLQANHMKALIDGLSSVPALTSLELCNCFLLLSTELLMKTLATTCVHLETLQLWDCDDLTQREAAVLSGTLDLPRLTSLTMAIRLSPMLDVLPELVAAGRQLRTLHLETSDDGEEHGDADEDKLALCRALALIQSVPFVVEALPEDTDAFVVDALGPRADSGDRCRLLFT</sequence>
<gene>
    <name evidence="1" type="ORF">SPRG_13001</name>
</gene>
<evidence type="ECO:0000313" key="1">
    <source>
        <dbReference type="EMBL" id="KDO21663.1"/>
    </source>
</evidence>
<dbReference type="GeneID" id="24134912"/>
<dbReference type="VEuPathDB" id="FungiDB:SPRG_13001"/>
<name>A0A067BTS8_SAPPC</name>
<dbReference type="SUPFAM" id="SSF52047">
    <property type="entry name" value="RNI-like"/>
    <property type="match status" value="1"/>
</dbReference>
<evidence type="ECO:0000313" key="2">
    <source>
        <dbReference type="Proteomes" id="UP000030745"/>
    </source>
</evidence>
<dbReference type="InterPro" id="IPR032675">
    <property type="entry name" value="LRR_dom_sf"/>
</dbReference>
<dbReference type="AlphaFoldDB" id="A0A067BTS8"/>
<accession>A0A067BTS8</accession>
<dbReference type="Gene3D" id="3.80.10.10">
    <property type="entry name" value="Ribonuclease Inhibitor"/>
    <property type="match status" value="1"/>
</dbReference>
<dbReference type="Proteomes" id="UP000030745">
    <property type="component" value="Unassembled WGS sequence"/>
</dbReference>
<evidence type="ECO:0008006" key="3">
    <source>
        <dbReference type="Google" id="ProtNLM"/>
    </source>
</evidence>
<proteinExistence type="predicted"/>
<organism evidence="1 2">
    <name type="scientific">Saprolegnia parasitica (strain CBS 223.65)</name>
    <dbReference type="NCBI Taxonomy" id="695850"/>
    <lineage>
        <taxon>Eukaryota</taxon>
        <taxon>Sar</taxon>
        <taxon>Stramenopiles</taxon>
        <taxon>Oomycota</taxon>
        <taxon>Saprolegniomycetes</taxon>
        <taxon>Saprolegniales</taxon>
        <taxon>Saprolegniaceae</taxon>
        <taxon>Saprolegnia</taxon>
    </lineage>
</organism>
<keyword evidence="2" id="KW-1185">Reference proteome</keyword>
<dbReference type="KEGG" id="spar:SPRG_13001"/>
<protein>
    <recommendedName>
        <fullName evidence="3">F-box domain-containing protein</fullName>
    </recommendedName>
</protein>
<reference evidence="1 2" key="1">
    <citation type="journal article" date="2013" name="PLoS Genet.">
        <title>Distinctive expansion of potential virulence genes in the genome of the oomycete fish pathogen Saprolegnia parasitica.</title>
        <authorList>
            <person name="Jiang R.H."/>
            <person name="de Bruijn I."/>
            <person name="Haas B.J."/>
            <person name="Belmonte R."/>
            <person name="Lobach L."/>
            <person name="Christie J."/>
            <person name="van den Ackerveken G."/>
            <person name="Bottin A."/>
            <person name="Bulone V."/>
            <person name="Diaz-Moreno S.M."/>
            <person name="Dumas B."/>
            <person name="Fan L."/>
            <person name="Gaulin E."/>
            <person name="Govers F."/>
            <person name="Grenville-Briggs L.J."/>
            <person name="Horner N.R."/>
            <person name="Levin J.Z."/>
            <person name="Mammella M."/>
            <person name="Meijer H.J."/>
            <person name="Morris P."/>
            <person name="Nusbaum C."/>
            <person name="Oome S."/>
            <person name="Phillips A.J."/>
            <person name="van Rooyen D."/>
            <person name="Rzeszutek E."/>
            <person name="Saraiva M."/>
            <person name="Secombes C.J."/>
            <person name="Seidl M.F."/>
            <person name="Snel B."/>
            <person name="Stassen J.H."/>
            <person name="Sykes S."/>
            <person name="Tripathy S."/>
            <person name="van den Berg H."/>
            <person name="Vega-Arreguin J.C."/>
            <person name="Wawra S."/>
            <person name="Young S.K."/>
            <person name="Zeng Q."/>
            <person name="Dieguez-Uribeondo J."/>
            <person name="Russ C."/>
            <person name="Tyler B.M."/>
            <person name="van West P."/>
        </authorList>
    </citation>
    <scope>NUCLEOTIDE SEQUENCE [LARGE SCALE GENOMIC DNA]</scope>
    <source>
        <strain evidence="1 2">CBS 223.65</strain>
    </source>
</reference>
<dbReference type="EMBL" id="KK583282">
    <property type="protein sequence ID" value="KDO21663.1"/>
    <property type="molecule type" value="Genomic_DNA"/>
</dbReference>